<dbReference type="OrthoDB" id="2476294at2"/>
<dbReference type="RefSeq" id="WP_057898431.1">
    <property type="nucleotide sequence ID" value="NZ_CP080764.1"/>
</dbReference>
<feature type="compositionally biased region" description="Basic and acidic residues" evidence="1">
    <location>
        <begin position="38"/>
        <end position="79"/>
    </location>
</feature>
<evidence type="ECO:0000313" key="5">
    <source>
        <dbReference type="Proteomes" id="UP000826616"/>
    </source>
</evidence>
<protein>
    <submittedName>
        <fullName evidence="3">Uncharacterized protein</fullName>
    </submittedName>
</protein>
<dbReference type="EMBL" id="CP080764">
    <property type="protein sequence ID" value="QYY41555.1"/>
    <property type="molecule type" value="Genomic_DNA"/>
</dbReference>
<organism evidence="3 4">
    <name type="scientific">Aneurinibacillus thermoaerophilus</name>
    <dbReference type="NCBI Taxonomy" id="143495"/>
    <lineage>
        <taxon>Bacteria</taxon>
        <taxon>Bacillati</taxon>
        <taxon>Bacillota</taxon>
        <taxon>Bacilli</taxon>
        <taxon>Bacillales</taxon>
        <taxon>Paenibacillaceae</taxon>
        <taxon>Aneurinibacillus group</taxon>
        <taxon>Aneurinibacillus</taxon>
    </lineage>
</organism>
<dbReference type="EMBL" id="FNDE01000001">
    <property type="protein sequence ID" value="SDG70765.1"/>
    <property type="molecule type" value="Genomic_DNA"/>
</dbReference>
<evidence type="ECO:0000313" key="4">
    <source>
        <dbReference type="Proteomes" id="UP000198956"/>
    </source>
</evidence>
<sequence>MTLRALELQIAIPRMQDIGKIQEHLKERPQQEQMNLSLEREQKDEVNRTRVAKAEEAVESRVARDGKQGADYRGQDEAKKRRRKKKFIQSEKQNLHPYKGHSLDISL</sequence>
<feature type="region of interest" description="Disordered" evidence="1">
    <location>
        <begin position="27"/>
        <end position="107"/>
    </location>
</feature>
<evidence type="ECO:0000313" key="2">
    <source>
        <dbReference type="EMBL" id="QYY41555.1"/>
    </source>
</evidence>
<evidence type="ECO:0000256" key="1">
    <source>
        <dbReference type="SAM" id="MobiDB-lite"/>
    </source>
</evidence>
<evidence type="ECO:0000313" key="3">
    <source>
        <dbReference type="EMBL" id="SDG70765.1"/>
    </source>
</evidence>
<proteinExistence type="predicted"/>
<name>A0A1G7WFF2_ANETH</name>
<dbReference type="AlphaFoldDB" id="A0A1G7WFF2"/>
<gene>
    <name evidence="2" type="ORF">K3F53_11470</name>
    <name evidence="3" type="ORF">SAMN04489735_1001205</name>
</gene>
<accession>A0A1G7WFF2</accession>
<dbReference type="GeneID" id="97141991"/>
<reference evidence="2 5" key="2">
    <citation type="submission" date="2021-08" db="EMBL/GenBank/DDBJ databases">
        <title>Complete genome sequence of the strain Aneurinibacillus thermoaerophilus CCM 8960.</title>
        <authorList>
            <person name="Musilova J."/>
            <person name="Kourilova X."/>
            <person name="Pernicova I."/>
            <person name="Bezdicek M."/>
            <person name="Lengerova M."/>
            <person name="Obruca S."/>
            <person name="Sedlar K."/>
        </authorList>
    </citation>
    <scope>NUCLEOTIDE SEQUENCE [LARGE SCALE GENOMIC DNA]</scope>
    <source>
        <strain evidence="2 5">CCM 8960</strain>
    </source>
</reference>
<dbReference type="Proteomes" id="UP000826616">
    <property type="component" value="Chromosome"/>
</dbReference>
<reference evidence="3 4" key="1">
    <citation type="submission" date="2016-10" db="EMBL/GenBank/DDBJ databases">
        <authorList>
            <person name="de Groot N.N."/>
        </authorList>
    </citation>
    <scope>NUCLEOTIDE SEQUENCE [LARGE SCALE GENOMIC DNA]</scope>
    <source>
        <strain evidence="3 4">L 420-91</strain>
    </source>
</reference>
<dbReference type="Proteomes" id="UP000198956">
    <property type="component" value="Unassembled WGS sequence"/>
</dbReference>
<keyword evidence="5" id="KW-1185">Reference proteome</keyword>